<evidence type="ECO:0000256" key="2">
    <source>
        <dbReference type="SAM" id="Phobius"/>
    </source>
</evidence>
<keyword evidence="1" id="KW-0325">Glycoprotein</keyword>
<dbReference type="InterPro" id="IPR050208">
    <property type="entry name" value="MHC_class-I_related"/>
</dbReference>
<dbReference type="SUPFAM" id="SSF54452">
    <property type="entry name" value="MHC antigen-recognition domain"/>
    <property type="match status" value="1"/>
</dbReference>
<dbReference type="InterPro" id="IPR013783">
    <property type="entry name" value="Ig-like_fold"/>
</dbReference>
<dbReference type="PANTHER" id="PTHR16675:SF237">
    <property type="entry name" value="MHC CLASS I ANTIGEN TRANSCRIPT VARIANT 1-RELATED"/>
    <property type="match status" value="1"/>
</dbReference>
<keyword evidence="2" id="KW-1133">Transmembrane helix</keyword>
<feature type="domain" description="Ig-like" evidence="4">
    <location>
        <begin position="202"/>
        <end position="289"/>
    </location>
</feature>
<organism evidence="5 6">
    <name type="scientific">Cyprinodon variegatus</name>
    <name type="common">Sheepshead minnow</name>
    <dbReference type="NCBI Taxonomy" id="28743"/>
    <lineage>
        <taxon>Eukaryota</taxon>
        <taxon>Metazoa</taxon>
        <taxon>Chordata</taxon>
        <taxon>Craniata</taxon>
        <taxon>Vertebrata</taxon>
        <taxon>Euteleostomi</taxon>
        <taxon>Actinopterygii</taxon>
        <taxon>Neopterygii</taxon>
        <taxon>Teleostei</taxon>
        <taxon>Neoteleostei</taxon>
        <taxon>Acanthomorphata</taxon>
        <taxon>Ovalentaria</taxon>
        <taxon>Atherinomorphae</taxon>
        <taxon>Cyprinodontiformes</taxon>
        <taxon>Cyprinodontidae</taxon>
        <taxon>Cyprinodon</taxon>
    </lineage>
</organism>
<dbReference type="InterPro" id="IPR003597">
    <property type="entry name" value="Ig_C1-set"/>
</dbReference>
<dbReference type="AlphaFoldDB" id="A0A3Q2CSU7"/>
<dbReference type="InterPro" id="IPR011161">
    <property type="entry name" value="MHC_I-like_Ag-recog"/>
</dbReference>
<dbReference type="Pfam" id="PF07654">
    <property type="entry name" value="C1-set"/>
    <property type="match status" value="1"/>
</dbReference>
<keyword evidence="3" id="KW-0732">Signal</keyword>
<reference evidence="5" key="2">
    <citation type="submission" date="2025-09" db="UniProtKB">
        <authorList>
            <consortium name="Ensembl"/>
        </authorList>
    </citation>
    <scope>IDENTIFICATION</scope>
</reference>
<feature type="chain" id="PRO_5018734394" evidence="3">
    <location>
        <begin position="17"/>
        <end position="343"/>
    </location>
</feature>
<dbReference type="GO" id="GO:0009897">
    <property type="term" value="C:external side of plasma membrane"/>
    <property type="evidence" value="ECO:0007669"/>
    <property type="project" value="TreeGrafter"/>
</dbReference>
<keyword evidence="2" id="KW-0472">Membrane</keyword>
<feature type="signal peptide" evidence="3">
    <location>
        <begin position="1"/>
        <end position="16"/>
    </location>
</feature>
<dbReference type="GO" id="GO:0005615">
    <property type="term" value="C:extracellular space"/>
    <property type="evidence" value="ECO:0007669"/>
    <property type="project" value="TreeGrafter"/>
</dbReference>
<dbReference type="InterPro" id="IPR037055">
    <property type="entry name" value="MHC_I-like_Ag-recog_sf"/>
</dbReference>
<evidence type="ECO:0000259" key="4">
    <source>
        <dbReference type="PROSITE" id="PS50835"/>
    </source>
</evidence>
<dbReference type="STRING" id="28743.ENSCVAP00000008697"/>
<evidence type="ECO:0000256" key="3">
    <source>
        <dbReference type="SAM" id="SignalP"/>
    </source>
</evidence>
<evidence type="ECO:0000313" key="5">
    <source>
        <dbReference type="Ensembl" id="ENSCVAP00000008697.1"/>
    </source>
</evidence>
<sequence>MKLLLLLYFFCQFLSAEKHSMKFFFTSSTGLTFFSEFEILVTVDDIPVACCDGANKTMKLYYDWVKQFLNDDPALHSWYQDQCFNLLSTNFKDSLPILKQIFKQPEGIHTFQLLYSCEKDEETQKVNTVLVYGYDGEGFIALDLETQIWIALTPQAIPFKRLWDTNKARILWNKNILTQECPGWIESLLNGGKSILLRTEHPTLSLLQKTSSSPVSCHATGFYPKTALMFWRKDGEEIHEEVEHGGILPNNDETFQMRVYLNVSSISLEDWRRYKCVFQLLGKEEETIQLDEKEIKSNRERPSNPTIPIISAVIASVLVSIAGAAGYVVYKKNTNRHQPVPSS</sequence>
<dbReference type="PANTHER" id="PTHR16675">
    <property type="entry name" value="MHC CLASS I-RELATED"/>
    <property type="match status" value="1"/>
</dbReference>
<dbReference type="Pfam" id="PF00129">
    <property type="entry name" value="MHC_I"/>
    <property type="match status" value="1"/>
</dbReference>
<dbReference type="InterPro" id="IPR007110">
    <property type="entry name" value="Ig-like_dom"/>
</dbReference>
<dbReference type="Gene3D" id="3.30.500.10">
    <property type="entry name" value="MHC class I-like antigen recognition-like"/>
    <property type="match status" value="1"/>
</dbReference>
<dbReference type="SUPFAM" id="SSF48726">
    <property type="entry name" value="Immunoglobulin"/>
    <property type="match status" value="1"/>
</dbReference>
<dbReference type="Ensembl" id="ENSCVAT00000001171.1">
    <property type="protein sequence ID" value="ENSCVAP00000008697.1"/>
    <property type="gene ID" value="ENSCVAG00000010552.1"/>
</dbReference>
<feature type="transmembrane region" description="Helical" evidence="2">
    <location>
        <begin position="307"/>
        <end position="330"/>
    </location>
</feature>
<keyword evidence="2" id="KW-0812">Transmembrane</keyword>
<dbReference type="InterPro" id="IPR011162">
    <property type="entry name" value="MHC_I/II-like_Ag-recog"/>
</dbReference>
<protein>
    <submittedName>
        <fullName evidence="5">Major histocompatibility complex class I-related gene protein-like</fullName>
    </submittedName>
</protein>
<dbReference type="SMART" id="SM00407">
    <property type="entry name" value="IGc1"/>
    <property type="match status" value="1"/>
</dbReference>
<evidence type="ECO:0000256" key="1">
    <source>
        <dbReference type="ARBA" id="ARBA00023180"/>
    </source>
</evidence>
<keyword evidence="6" id="KW-1185">Reference proteome</keyword>
<dbReference type="PROSITE" id="PS50835">
    <property type="entry name" value="IG_LIKE"/>
    <property type="match status" value="1"/>
</dbReference>
<name>A0A3Q2CSU7_CYPVA</name>
<dbReference type="Gene3D" id="2.60.40.10">
    <property type="entry name" value="Immunoglobulins"/>
    <property type="match status" value="1"/>
</dbReference>
<accession>A0A3Q2CSU7</accession>
<dbReference type="Proteomes" id="UP000265020">
    <property type="component" value="Unassembled WGS sequence"/>
</dbReference>
<dbReference type="OMA" id="MAFATID"/>
<proteinExistence type="predicted"/>
<dbReference type="InterPro" id="IPR036179">
    <property type="entry name" value="Ig-like_dom_sf"/>
</dbReference>
<reference evidence="5" key="1">
    <citation type="submission" date="2025-08" db="UniProtKB">
        <authorList>
            <consortium name="Ensembl"/>
        </authorList>
    </citation>
    <scope>IDENTIFICATION</scope>
</reference>
<dbReference type="GO" id="GO:0006955">
    <property type="term" value="P:immune response"/>
    <property type="evidence" value="ECO:0007669"/>
    <property type="project" value="TreeGrafter"/>
</dbReference>
<evidence type="ECO:0000313" key="6">
    <source>
        <dbReference type="Proteomes" id="UP000265020"/>
    </source>
</evidence>
<dbReference type="GeneTree" id="ENSGT01120000271828"/>